<accession>A0A4V3WDW1</accession>
<dbReference type="GO" id="GO:0006355">
    <property type="term" value="P:regulation of DNA-templated transcription"/>
    <property type="evidence" value="ECO:0007669"/>
    <property type="project" value="InterPro"/>
</dbReference>
<dbReference type="PROSITE" id="PS50043">
    <property type="entry name" value="HTH_LUXR_2"/>
    <property type="match status" value="1"/>
</dbReference>
<keyword evidence="1 5" id="KW-0597">Phosphoprotein</keyword>
<dbReference type="AlphaFoldDB" id="A0A4V3WDW1"/>
<dbReference type="CDD" id="cd17535">
    <property type="entry name" value="REC_NarL-like"/>
    <property type="match status" value="1"/>
</dbReference>
<dbReference type="Pfam" id="PF00196">
    <property type="entry name" value="GerE"/>
    <property type="match status" value="1"/>
</dbReference>
<dbReference type="SMART" id="SM00421">
    <property type="entry name" value="HTH_LUXR"/>
    <property type="match status" value="1"/>
</dbReference>
<dbReference type="PANTHER" id="PTHR43214:SF24">
    <property type="entry name" value="TRANSCRIPTIONAL REGULATORY PROTEIN NARL-RELATED"/>
    <property type="match status" value="1"/>
</dbReference>
<dbReference type="Pfam" id="PF00072">
    <property type="entry name" value="Response_reg"/>
    <property type="match status" value="1"/>
</dbReference>
<protein>
    <submittedName>
        <fullName evidence="8">Response regulator transcription factor</fullName>
    </submittedName>
</protein>
<dbReference type="GO" id="GO:0000160">
    <property type="term" value="P:phosphorelay signal transduction system"/>
    <property type="evidence" value="ECO:0007669"/>
    <property type="project" value="InterPro"/>
</dbReference>
<sequence>MHALKMTNSRHYVPLPIGVNMGISLYSRLKNGVVIAMNGPATILIADRQAASRDNLRTLLQLDSTIRVVAETDRGVEAVVLTEQMKPDMALVDMELTDMNGLDAIKRIKERVPSVIVILQSESADVRCFFDAIRAGAQGYALKSLDPASLHEYLRSFLIEGASLPSELGRHILQQFVSRGPLNGGGLPVLSIMERTLLEFLCRGYKNEEIADELLLSESAVRIALKDLMFKLGLRNRLQLVRYAFEQGLYPRSQL</sequence>
<proteinExistence type="predicted"/>
<evidence type="ECO:0000256" key="4">
    <source>
        <dbReference type="ARBA" id="ARBA00023163"/>
    </source>
</evidence>
<dbReference type="SUPFAM" id="SSF46894">
    <property type="entry name" value="C-terminal effector domain of the bipartite response regulators"/>
    <property type="match status" value="1"/>
</dbReference>
<keyword evidence="4" id="KW-0804">Transcription</keyword>
<keyword evidence="2" id="KW-0805">Transcription regulation</keyword>
<dbReference type="InterPro" id="IPR016032">
    <property type="entry name" value="Sig_transdc_resp-reg_C-effctor"/>
</dbReference>
<evidence type="ECO:0000256" key="2">
    <source>
        <dbReference type="ARBA" id="ARBA00023015"/>
    </source>
</evidence>
<feature type="modified residue" description="4-aspartylphosphate" evidence="5">
    <location>
        <position position="93"/>
    </location>
</feature>
<dbReference type="Gene3D" id="3.40.50.2300">
    <property type="match status" value="1"/>
</dbReference>
<evidence type="ECO:0000313" key="9">
    <source>
        <dbReference type="Proteomes" id="UP000310636"/>
    </source>
</evidence>
<dbReference type="PROSITE" id="PS50110">
    <property type="entry name" value="RESPONSE_REGULATORY"/>
    <property type="match status" value="1"/>
</dbReference>
<dbReference type="InterPro" id="IPR058245">
    <property type="entry name" value="NreC/VraR/RcsB-like_REC"/>
</dbReference>
<dbReference type="InterPro" id="IPR011006">
    <property type="entry name" value="CheY-like_superfamily"/>
</dbReference>
<comment type="caution">
    <text evidence="8">The sequence shown here is derived from an EMBL/GenBank/DDBJ whole genome shotgun (WGS) entry which is preliminary data.</text>
</comment>
<dbReference type="InterPro" id="IPR000792">
    <property type="entry name" value="Tscrpt_reg_LuxR_C"/>
</dbReference>
<dbReference type="GO" id="GO:0003677">
    <property type="term" value="F:DNA binding"/>
    <property type="evidence" value="ECO:0007669"/>
    <property type="project" value="UniProtKB-KW"/>
</dbReference>
<gene>
    <name evidence="8" type="ORF">E6C55_27665</name>
</gene>
<evidence type="ECO:0000256" key="3">
    <source>
        <dbReference type="ARBA" id="ARBA00023125"/>
    </source>
</evidence>
<feature type="domain" description="HTH luxR-type" evidence="6">
    <location>
        <begin position="183"/>
        <end position="248"/>
    </location>
</feature>
<name>A0A4V3WDW1_9BACL</name>
<dbReference type="InterPro" id="IPR001789">
    <property type="entry name" value="Sig_transdc_resp-reg_receiver"/>
</dbReference>
<evidence type="ECO:0000256" key="5">
    <source>
        <dbReference type="PROSITE-ProRule" id="PRU00169"/>
    </source>
</evidence>
<evidence type="ECO:0000259" key="6">
    <source>
        <dbReference type="PROSITE" id="PS50043"/>
    </source>
</evidence>
<reference evidence="8 9" key="1">
    <citation type="submission" date="2019-04" db="EMBL/GenBank/DDBJ databases">
        <title>Cohnella sp. nov. isolated from preserved vegetables.</title>
        <authorList>
            <person name="Lin S.-Y."/>
            <person name="Hung M.-H."/>
            <person name="Young C.-C."/>
        </authorList>
    </citation>
    <scope>NUCLEOTIDE SEQUENCE [LARGE SCALE GENOMIC DNA]</scope>
    <source>
        <strain evidence="8 9">CC-MHH1044</strain>
    </source>
</reference>
<evidence type="ECO:0000256" key="1">
    <source>
        <dbReference type="ARBA" id="ARBA00022553"/>
    </source>
</evidence>
<organism evidence="8 9">
    <name type="scientific">Cohnella fermenti</name>
    <dbReference type="NCBI Taxonomy" id="2565925"/>
    <lineage>
        <taxon>Bacteria</taxon>
        <taxon>Bacillati</taxon>
        <taxon>Bacillota</taxon>
        <taxon>Bacilli</taxon>
        <taxon>Bacillales</taxon>
        <taxon>Paenibacillaceae</taxon>
        <taxon>Cohnella</taxon>
    </lineage>
</organism>
<dbReference type="OrthoDB" id="9780153at2"/>
<dbReference type="PANTHER" id="PTHR43214">
    <property type="entry name" value="TWO-COMPONENT RESPONSE REGULATOR"/>
    <property type="match status" value="1"/>
</dbReference>
<dbReference type="CDD" id="cd06170">
    <property type="entry name" value="LuxR_C_like"/>
    <property type="match status" value="1"/>
</dbReference>
<dbReference type="SUPFAM" id="SSF52172">
    <property type="entry name" value="CheY-like"/>
    <property type="match status" value="1"/>
</dbReference>
<evidence type="ECO:0000259" key="7">
    <source>
        <dbReference type="PROSITE" id="PS50110"/>
    </source>
</evidence>
<keyword evidence="3" id="KW-0238">DNA-binding</keyword>
<dbReference type="SMART" id="SM00448">
    <property type="entry name" value="REC"/>
    <property type="match status" value="1"/>
</dbReference>
<dbReference type="InterPro" id="IPR039420">
    <property type="entry name" value="WalR-like"/>
</dbReference>
<dbReference type="Proteomes" id="UP000310636">
    <property type="component" value="Unassembled WGS sequence"/>
</dbReference>
<dbReference type="EMBL" id="SSOB01000049">
    <property type="protein sequence ID" value="THF73772.1"/>
    <property type="molecule type" value="Genomic_DNA"/>
</dbReference>
<evidence type="ECO:0000313" key="8">
    <source>
        <dbReference type="EMBL" id="THF73772.1"/>
    </source>
</evidence>
<feature type="domain" description="Response regulatory" evidence="7">
    <location>
        <begin position="42"/>
        <end position="158"/>
    </location>
</feature>
<keyword evidence="9" id="KW-1185">Reference proteome</keyword>